<dbReference type="PANTHER" id="PTHR43065">
    <property type="entry name" value="SENSOR HISTIDINE KINASE"/>
    <property type="match status" value="1"/>
</dbReference>
<name>A0A859QNK0_9HYPH</name>
<accession>A0A859QNK0</accession>
<keyword evidence="7" id="KW-0067">ATP-binding</keyword>
<sequence>MLLQEGNWKRLLRRPASSGGYVTAAIRQTIRRDGMNPYDVLEYRREFRLVNHADPATLHSKRCAATLRWELDFSEALPVIRSVPPSKVSRASVDFTEHTDWVAELVAATRIVNVDDRAMQILGISLDLSEVIGEAVGRFVPPDVRQILAELIVDVATEASRARTIVRRLESNERLKDPVVTAWRSEARHSSNTVFISVTGLADDDRSLWDLRASEERYQTLIQRLPIALLQVDVGETSRVLRELKKSGVSDLDAYLQHHPEVIDSANTWARVTEINERAISLLGGTSAVDFLGPAGFLFAEARDVQRRVLAARFNLQRNHTEIMKIRTASGQLRDVQLSVAYPTPSEKLDVTLLALEDITERLSTERQLHQLEADFERSARIALLGQVTATIAHEVNQPLTSIVTNAETSLRWLARQDPNLEKVKQLTARIASSGRAASDIVQRIRGMAAKQEAERIPLCLDEVVEEALVLVGHEIDSKSIVSSIQLAATLPVIGDRIALQQVVVNLLCNSIQAVTESGVVKGQIKISTRVEAGDKVSFSIHDNGPGIAVENLDRIFEGFFSTKPTGMGIGLAISHSIVAAHNGTISVLNHPEGGACFTFTLPAAAP</sequence>
<dbReference type="InterPro" id="IPR003661">
    <property type="entry name" value="HisK_dim/P_dom"/>
</dbReference>
<evidence type="ECO:0000256" key="4">
    <source>
        <dbReference type="ARBA" id="ARBA00022679"/>
    </source>
</evidence>
<evidence type="ECO:0000313" key="10">
    <source>
        <dbReference type="EMBL" id="QLL64965.1"/>
    </source>
</evidence>
<protein>
    <recommendedName>
        <fullName evidence="2">histidine kinase</fullName>
        <ecNumber evidence="2">2.7.13.3</ecNumber>
    </recommendedName>
</protein>
<proteinExistence type="predicted"/>
<reference evidence="10 11" key="1">
    <citation type="submission" date="2019-06" db="EMBL/GenBank/DDBJ databases">
        <title>Complete genome sequence of Ensifer mexicanus ITTG R7 isolated from nodules of Acacia angustissima (Mill.) Kuntze.</title>
        <authorList>
            <person name="Rincon-Rosales R."/>
            <person name="Rogel M.A."/>
            <person name="Guerrero G."/>
            <person name="Rincon-Molina C.I."/>
            <person name="Lopez-Lopez A."/>
            <person name="Martinez-Romero E."/>
        </authorList>
    </citation>
    <scope>NUCLEOTIDE SEQUENCE [LARGE SCALE GENOMIC DNA]</scope>
    <source>
        <strain evidence="10 11">ITTG R7</strain>
        <plasmid evidence="11">pemeittgr7c</plasmid>
    </source>
</reference>
<evidence type="ECO:0000256" key="1">
    <source>
        <dbReference type="ARBA" id="ARBA00000085"/>
    </source>
</evidence>
<evidence type="ECO:0000256" key="7">
    <source>
        <dbReference type="ARBA" id="ARBA00022840"/>
    </source>
</evidence>
<dbReference type="CDD" id="cd00082">
    <property type="entry name" value="HisKA"/>
    <property type="match status" value="1"/>
</dbReference>
<dbReference type="Proteomes" id="UP000510721">
    <property type="component" value="Plasmid pEmeITTGR7c"/>
</dbReference>
<feature type="domain" description="Histidine kinase" evidence="9">
    <location>
        <begin position="391"/>
        <end position="606"/>
    </location>
</feature>
<dbReference type="PROSITE" id="PS50109">
    <property type="entry name" value="HIS_KIN"/>
    <property type="match status" value="1"/>
</dbReference>
<dbReference type="InterPro" id="IPR005467">
    <property type="entry name" value="His_kinase_dom"/>
</dbReference>
<dbReference type="EC" id="2.7.13.3" evidence="2"/>
<evidence type="ECO:0000256" key="2">
    <source>
        <dbReference type="ARBA" id="ARBA00012438"/>
    </source>
</evidence>
<dbReference type="InterPro" id="IPR036097">
    <property type="entry name" value="HisK_dim/P_sf"/>
</dbReference>
<dbReference type="Gene3D" id="3.30.565.10">
    <property type="entry name" value="Histidine kinase-like ATPase, C-terminal domain"/>
    <property type="match status" value="1"/>
</dbReference>
<keyword evidence="4" id="KW-0808">Transferase</keyword>
<gene>
    <name evidence="10" type="ORF">FKV68_26675</name>
</gene>
<dbReference type="PANTHER" id="PTHR43065:SF10">
    <property type="entry name" value="PEROXIDE STRESS-ACTIVATED HISTIDINE KINASE MAK3"/>
    <property type="match status" value="1"/>
</dbReference>
<keyword evidence="6 10" id="KW-0418">Kinase</keyword>
<keyword evidence="10" id="KW-0614">Plasmid</keyword>
<organism evidence="10 11">
    <name type="scientific">Sinorhizobium mexicanum</name>
    <dbReference type="NCBI Taxonomy" id="375549"/>
    <lineage>
        <taxon>Bacteria</taxon>
        <taxon>Pseudomonadati</taxon>
        <taxon>Pseudomonadota</taxon>
        <taxon>Alphaproteobacteria</taxon>
        <taxon>Hyphomicrobiales</taxon>
        <taxon>Rhizobiaceae</taxon>
        <taxon>Sinorhizobium/Ensifer group</taxon>
        <taxon>Sinorhizobium</taxon>
    </lineage>
</organism>
<dbReference type="GO" id="GO:0000155">
    <property type="term" value="F:phosphorelay sensor kinase activity"/>
    <property type="evidence" value="ECO:0007669"/>
    <property type="project" value="InterPro"/>
</dbReference>
<dbReference type="InterPro" id="IPR035965">
    <property type="entry name" value="PAS-like_dom_sf"/>
</dbReference>
<evidence type="ECO:0000256" key="3">
    <source>
        <dbReference type="ARBA" id="ARBA00022553"/>
    </source>
</evidence>
<evidence type="ECO:0000256" key="5">
    <source>
        <dbReference type="ARBA" id="ARBA00022741"/>
    </source>
</evidence>
<keyword evidence="5" id="KW-0547">Nucleotide-binding</keyword>
<dbReference type="Gene3D" id="1.10.287.130">
    <property type="match status" value="1"/>
</dbReference>
<keyword evidence="3" id="KW-0597">Phosphoprotein</keyword>
<dbReference type="Gene3D" id="3.30.450.20">
    <property type="entry name" value="PAS domain"/>
    <property type="match status" value="1"/>
</dbReference>
<evidence type="ECO:0000256" key="8">
    <source>
        <dbReference type="ARBA" id="ARBA00023012"/>
    </source>
</evidence>
<dbReference type="EMBL" id="CP041241">
    <property type="protein sequence ID" value="QLL64965.1"/>
    <property type="molecule type" value="Genomic_DNA"/>
</dbReference>
<dbReference type="Pfam" id="PF02518">
    <property type="entry name" value="HATPase_c"/>
    <property type="match status" value="1"/>
</dbReference>
<dbReference type="SUPFAM" id="SSF47384">
    <property type="entry name" value="Homodimeric domain of signal transducing histidine kinase"/>
    <property type="match status" value="1"/>
</dbReference>
<dbReference type="SUPFAM" id="SSF55874">
    <property type="entry name" value="ATPase domain of HSP90 chaperone/DNA topoisomerase II/histidine kinase"/>
    <property type="match status" value="1"/>
</dbReference>
<evidence type="ECO:0000259" key="9">
    <source>
        <dbReference type="PROSITE" id="PS50109"/>
    </source>
</evidence>
<dbReference type="AlphaFoldDB" id="A0A859QNK0"/>
<dbReference type="KEGG" id="emx:FKV68_26675"/>
<geneLocation type="plasmid" evidence="11">
    <name>pemeittgr7c</name>
</geneLocation>
<evidence type="ECO:0000256" key="6">
    <source>
        <dbReference type="ARBA" id="ARBA00022777"/>
    </source>
</evidence>
<dbReference type="InterPro" id="IPR036890">
    <property type="entry name" value="HATPase_C_sf"/>
</dbReference>
<dbReference type="InterPro" id="IPR003594">
    <property type="entry name" value="HATPase_dom"/>
</dbReference>
<keyword evidence="11" id="KW-1185">Reference proteome</keyword>
<keyword evidence="8" id="KW-0902">Two-component regulatory system</keyword>
<evidence type="ECO:0000313" key="11">
    <source>
        <dbReference type="Proteomes" id="UP000510721"/>
    </source>
</evidence>
<comment type="catalytic activity">
    <reaction evidence="1">
        <text>ATP + protein L-histidine = ADP + protein N-phospho-L-histidine.</text>
        <dbReference type="EC" id="2.7.13.3"/>
    </reaction>
</comment>
<dbReference type="InterPro" id="IPR004358">
    <property type="entry name" value="Sig_transdc_His_kin-like_C"/>
</dbReference>
<dbReference type="GO" id="GO:0005524">
    <property type="term" value="F:ATP binding"/>
    <property type="evidence" value="ECO:0007669"/>
    <property type="project" value="UniProtKB-KW"/>
</dbReference>
<dbReference type="SMART" id="SM00387">
    <property type="entry name" value="HATPase_c"/>
    <property type="match status" value="1"/>
</dbReference>
<dbReference type="SMART" id="SM00388">
    <property type="entry name" value="HisKA"/>
    <property type="match status" value="1"/>
</dbReference>
<dbReference type="PRINTS" id="PR00344">
    <property type="entry name" value="BCTRLSENSOR"/>
</dbReference>
<dbReference type="Pfam" id="PF00512">
    <property type="entry name" value="HisKA"/>
    <property type="match status" value="1"/>
</dbReference>
<dbReference type="SUPFAM" id="SSF55785">
    <property type="entry name" value="PYP-like sensor domain (PAS domain)"/>
    <property type="match status" value="1"/>
</dbReference>